<dbReference type="PROSITE" id="PS50297">
    <property type="entry name" value="ANK_REP_REGION"/>
    <property type="match status" value="1"/>
</dbReference>
<dbReference type="SMART" id="SM00248">
    <property type="entry name" value="ANK"/>
    <property type="match status" value="2"/>
</dbReference>
<evidence type="ECO:0000313" key="4">
    <source>
        <dbReference type="Proteomes" id="UP001470230"/>
    </source>
</evidence>
<dbReference type="InterPro" id="IPR036770">
    <property type="entry name" value="Ankyrin_rpt-contain_sf"/>
</dbReference>
<reference evidence="2 4" key="1">
    <citation type="submission" date="2024-04" db="EMBL/GenBank/DDBJ databases">
        <title>Tritrichomonas musculus Genome.</title>
        <authorList>
            <person name="Alves-Ferreira E."/>
            <person name="Grigg M."/>
            <person name="Lorenzi H."/>
            <person name="Galac M."/>
        </authorList>
    </citation>
    <scope>NUCLEOTIDE SEQUENCE [LARGE SCALE GENOMIC DNA]</scope>
    <source>
        <strain evidence="2 4">EAF2021</strain>
    </source>
</reference>
<evidence type="ECO:0000313" key="3">
    <source>
        <dbReference type="EMBL" id="KAK8860240.1"/>
    </source>
</evidence>
<name>A0ABR2GLG9_9EUKA</name>
<proteinExistence type="predicted"/>
<evidence type="ECO:0000256" key="1">
    <source>
        <dbReference type="PROSITE-ProRule" id="PRU00023"/>
    </source>
</evidence>
<protein>
    <recommendedName>
        <fullName evidence="5">Ankyrin repeat protein</fullName>
    </recommendedName>
</protein>
<dbReference type="InterPro" id="IPR002110">
    <property type="entry name" value="Ankyrin_rpt"/>
</dbReference>
<accession>A0ABR2GLG9</accession>
<dbReference type="PROSITE" id="PS50088">
    <property type="entry name" value="ANK_REPEAT"/>
    <property type="match status" value="1"/>
</dbReference>
<evidence type="ECO:0000313" key="2">
    <source>
        <dbReference type="EMBL" id="KAK8834546.1"/>
    </source>
</evidence>
<comment type="caution">
    <text evidence="2">The sequence shown here is derived from an EMBL/GenBank/DDBJ whole genome shotgun (WGS) entry which is preliminary data.</text>
</comment>
<evidence type="ECO:0008006" key="5">
    <source>
        <dbReference type="Google" id="ProtNLM"/>
    </source>
</evidence>
<dbReference type="SUPFAM" id="SSF48403">
    <property type="entry name" value="Ankyrin repeat"/>
    <property type="match status" value="1"/>
</dbReference>
<gene>
    <name evidence="3" type="ORF">M9Y10_011905</name>
    <name evidence="2" type="ORF">M9Y10_027547</name>
</gene>
<dbReference type="Pfam" id="PF12796">
    <property type="entry name" value="Ank_2"/>
    <property type="match status" value="1"/>
</dbReference>
<sequence length="143" mass="16108">MLISGFDLAIDIKEGLFQNIYKQIAFYILKYGDTNDNYDNSFSTSFSEGYVLKSKIDSKLSYEGSDASWNESPLHFAIDMSNAKIVIIALSARKKDVNIKTSNPSYKEHRNPLHMAVLMKNIEIIKLLLNHGGIDINAVDKDS</sequence>
<dbReference type="Proteomes" id="UP001470230">
    <property type="component" value="Unassembled WGS sequence"/>
</dbReference>
<organism evidence="2 4">
    <name type="scientific">Tritrichomonas musculus</name>
    <dbReference type="NCBI Taxonomy" id="1915356"/>
    <lineage>
        <taxon>Eukaryota</taxon>
        <taxon>Metamonada</taxon>
        <taxon>Parabasalia</taxon>
        <taxon>Tritrichomonadida</taxon>
        <taxon>Tritrichomonadidae</taxon>
        <taxon>Tritrichomonas</taxon>
    </lineage>
</organism>
<dbReference type="EMBL" id="JAPFFF010000374">
    <property type="protein sequence ID" value="KAK8834546.1"/>
    <property type="molecule type" value="Genomic_DNA"/>
</dbReference>
<keyword evidence="4" id="KW-1185">Reference proteome</keyword>
<keyword evidence="1" id="KW-0040">ANK repeat</keyword>
<dbReference type="Gene3D" id="1.25.40.20">
    <property type="entry name" value="Ankyrin repeat-containing domain"/>
    <property type="match status" value="1"/>
</dbReference>
<dbReference type="EMBL" id="JAPFFF010000018">
    <property type="protein sequence ID" value="KAK8860240.1"/>
    <property type="molecule type" value="Genomic_DNA"/>
</dbReference>
<feature type="repeat" description="ANK" evidence="1">
    <location>
        <begin position="108"/>
        <end position="132"/>
    </location>
</feature>